<protein>
    <recommendedName>
        <fullName evidence="10">C2H2-type domain-containing protein</fullName>
    </recommendedName>
</protein>
<evidence type="ECO:0000256" key="4">
    <source>
        <dbReference type="ARBA" id="ARBA00022771"/>
    </source>
</evidence>
<dbReference type="InterPro" id="IPR050331">
    <property type="entry name" value="Zinc_finger"/>
</dbReference>
<dbReference type="PANTHER" id="PTHR16515:SF10">
    <property type="entry name" value="HISTONE-LYSINE N-METHYLTRANSFERASE PRDM9-RELATED"/>
    <property type="match status" value="1"/>
</dbReference>
<dbReference type="InterPro" id="IPR013087">
    <property type="entry name" value="Znf_C2H2_type"/>
</dbReference>
<feature type="domain" description="C2H2-type" evidence="10">
    <location>
        <begin position="274"/>
        <end position="301"/>
    </location>
</feature>
<proteinExistence type="predicted"/>
<dbReference type="EMBL" id="JABVXQ010000016">
    <property type="protein sequence ID" value="KAF6073405.1"/>
    <property type="molecule type" value="Genomic_DNA"/>
</dbReference>
<reference evidence="11 12" key="1">
    <citation type="journal article" date="2020" name="Nature">
        <title>Six reference-quality genomes reveal evolution of bat adaptations.</title>
        <authorList>
            <person name="Jebb D."/>
            <person name="Huang Z."/>
            <person name="Pippel M."/>
            <person name="Hughes G.M."/>
            <person name="Lavrichenko K."/>
            <person name="Devanna P."/>
            <person name="Winkler S."/>
            <person name="Jermiin L.S."/>
            <person name="Skirmuntt E.C."/>
            <person name="Katzourakis A."/>
            <person name="Burkitt-Gray L."/>
            <person name="Ray D.A."/>
            <person name="Sullivan K.A.M."/>
            <person name="Roscito J.G."/>
            <person name="Kirilenko B.M."/>
            <person name="Davalos L.M."/>
            <person name="Corthals A.P."/>
            <person name="Power M.L."/>
            <person name="Jones G."/>
            <person name="Ransome R.D."/>
            <person name="Dechmann D.K.N."/>
            <person name="Locatelli A.G."/>
            <person name="Puechmaille S.J."/>
            <person name="Fedrigo O."/>
            <person name="Jarvis E.D."/>
            <person name="Hiller M."/>
            <person name="Vernes S.C."/>
            <person name="Myers E.W."/>
            <person name="Teeling E.C."/>
        </authorList>
    </citation>
    <scope>NUCLEOTIDE SEQUENCE [LARGE SCALE GENOMIC DNA]</scope>
    <source>
        <strain evidence="11">Bat1K_MPI-CBG_1</strain>
    </source>
</reference>
<dbReference type="Gene3D" id="3.30.160.60">
    <property type="entry name" value="Classic Zinc Finger"/>
    <property type="match status" value="5"/>
</dbReference>
<comment type="caution">
    <text evidence="11">The sequence shown here is derived from an EMBL/GenBank/DDBJ whole genome shotgun (WGS) entry which is preliminary data.</text>
</comment>
<feature type="domain" description="C2H2-type" evidence="10">
    <location>
        <begin position="218"/>
        <end position="245"/>
    </location>
</feature>
<dbReference type="FunFam" id="3.30.160.60:FF:000446">
    <property type="entry name" value="Zinc finger protein"/>
    <property type="match status" value="1"/>
</dbReference>
<comment type="subcellular location">
    <subcellularLocation>
        <location evidence="1">Nucleus</location>
    </subcellularLocation>
</comment>
<feature type="domain" description="C2H2-type" evidence="10">
    <location>
        <begin position="2"/>
        <end position="30"/>
    </location>
</feature>
<dbReference type="FunFam" id="3.30.160.60:FF:002343">
    <property type="entry name" value="Zinc finger protein 33A"/>
    <property type="match status" value="1"/>
</dbReference>
<feature type="compositionally biased region" description="Polar residues" evidence="9">
    <location>
        <begin position="51"/>
        <end position="61"/>
    </location>
</feature>
<dbReference type="AlphaFoldDB" id="A0A834D6A1"/>
<evidence type="ECO:0000256" key="6">
    <source>
        <dbReference type="ARBA" id="ARBA00023125"/>
    </source>
</evidence>
<evidence type="ECO:0000256" key="9">
    <source>
        <dbReference type="SAM" id="MobiDB-lite"/>
    </source>
</evidence>
<evidence type="ECO:0000256" key="1">
    <source>
        <dbReference type="ARBA" id="ARBA00004123"/>
    </source>
</evidence>
<gene>
    <name evidence="11" type="ORF">HJG60_009539</name>
</gene>
<dbReference type="Pfam" id="PF00096">
    <property type="entry name" value="zf-C2H2"/>
    <property type="match status" value="2"/>
</dbReference>
<feature type="domain" description="C2H2-type" evidence="10">
    <location>
        <begin position="190"/>
        <end position="217"/>
    </location>
</feature>
<sequence>MHPCSSCPRAFSSKKLLCQHVKCSHPSQIAPGTSARKHLQSVEPCSKDHSQQQQDADTQSGNDKDEGQEVKKGARSLLKRIRQRGRSGTLLTSPTEPKGRSSEGGRILEGKPTTLQKVHQEDSGVLFVWGGVPRSIPRKYGGCGQCFNDGSQLKRQWNTHSGDRAYTCRECGQSFAGMSDVITLQRTHSREETYCGMGYTDKSVLVQHKRTRSGKRPYICPECGWHFRVKANLNAHKRTHAGVKPHVCVQCRHCFSSKSGLTFHHKTHTGEKPYTCRDCGKGFAQKSYLMRHQKRHTQGSNPNFSWRLISNWHSVAPHMPQFKCSTHTSFHRSEQSLDEARWPLTLPQSVISRQVTC</sequence>
<evidence type="ECO:0000256" key="8">
    <source>
        <dbReference type="PROSITE-ProRule" id="PRU00042"/>
    </source>
</evidence>
<dbReference type="Proteomes" id="UP000664940">
    <property type="component" value="Unassembled WGS sequence"/>
</dbReference>
<evidence type="ECO:0000256" key="3">
    <source>
        <dbReference type="ARBA" id="ARBA00022737"/>
    </source>
</evidence>
<dbReference type="PROSITE" id="PS00028">
    <property type="entry name" value="ZINC_FINGER_C2H2_1"/>
    <property type="match status" value="4"/>
</dbReference>
<feature type="compositionally biased region" description="Basic and acidic residues" evidence="9">
    <location>
        <begin position="97"/>
        <end position="109"/>
    </location>
</feature>
<dbReference type="InterPro" id="IPR048414">
    <property type="entry name" value="PDRM9-like_Znf-C2H2"/>
</dbReference>
<name>A0A834D6A1_9CHIR</name>
<keyword evidence="2" id="KW-0479">Metal-binding</keyword>
<evidence type="ECO:0000256" key="7">
    <source>
        <dbReference type="ARBA" id="ARBA00023242"/>
    </source>
</evidence>
<keyword evidence="7" id="KW-0539">Nucleus</keyword>
<feature type="compositionally biased region" description="Basic and acidic residues" evidence="9">
    <location>
        <begin position="62"/>
        <end position="72"/>
    </location>
</feature>
<dbReference type="GO" id="GO:0010468">
    <property type="term" value="P:regulation of gene expression"/>
    <property type="evidence" value="ECO:0007669"/>
    <property type="project" value="TreeGrafter"/>
</dbReference>
<keyword evidence="4 8" id="KW-0863">Zinc-finger</keyword>
<dbReference type="GO" id="GO:0003677">
    <property type="term" value="F:DNA binding"/>
    <property type="evidence" value="ECO:0007669"/>
    <property type="project" value="UniProtKB-KW"/>
</dbReference>
<keyword evidence="3" id="KW-0677">Repeat</keyword>
<keyword evidence="5" id="KW-0862">Zinc</keyword>
<evidence type="ECO:0000259" key="10">
    <source>
        <dbReference type="PROSITE" id="PS50157"/>
    </source>
</evidence>
<dbReference type="GO" id="GO:0008270">
    <property type="term" value="F:zinc ion binding"/>
    <property type="evidence" value="ECO:0007669"/>
    <property type="project" value="UniProtKB-KW"/>
</dbReference>
<organism evidence="11 12">
    <name type="scientific">Phyllostomus discolor</name>
    <name type="common">pale spear-nosed bat</name>
    <dbReference type="NCBI Taxonomy" id="89673"/>
    <lineage>
        <taxon>Eukaryota</taxon>
        <taxon>Metazoa</taxon>
        <taxon>Chordata</taxon>
        <taxon>Craniata</taxon>
        <taxon>Vertebrata</taxon>
        <taxon>Euteleostomi</taxon>
        <taxon>Mammalia</taxon>
        <taxon>Eutheria</taxon>
        <taxon>Laurasiatheria</taxon>
        <taxon>Chiroptera</taxon>
        <taxon>Yangochiroptera</taxon>
        <taxon>Phyllostomidae</taxon>
        <taxon>Phyllostominae</taxon>
        <taxon>Phyllostomus</taxon>
    </lineage>
</organism>
<dbReference type="Pfam" id="PF21225">
    <property type="entry name" value="zf-C2H2_5"/>
    <property type="match status" value="1"/>
</dbReference>
<evidence type="ECO:0000256" key="5">
    <source>
        <dbReference type="ARBA" id="ARBA00022833"/>
    </source>
</evidence>
<dbReference type="GO" id="GO:0005634">
    <property type="term" value="C:nucleus"/>
    <property type="evidence" value="ECO:0007669"/>
    <property type="project" value="UniProtKB-SubCell"/>
</dbReference>
<dbReference type="SUPFAM" id="SSF57667">
    <property type="entry name" value="beta-beta-alpha zinc fingers"/>
    <property type="match status" value="3"/>
</dbReference>
<dbReference type="FunFam" id="3.30.160.60:FF:000358">
    <property type="entry name" value="zinc finger protein 24"/>
    <property type="match status" value="1"/>
</dbReference>
<accession>A0A834D6A1</accession>
<feature type="region of interest" description="Disordered" evidence="9">
    <location>
        <begin position="26"/>
        <end position="112"/>
    </location>
</feature>
<dbReference type="InterPro" id="IPR036236">
    <property type="entry name" value="Znf_C2H2_sf"/>
</dbReference>
<dbReference type="PANTHER" id="PTHR16515">
    <property type="entry name" value="PR DOMAIN ZINC FINGER PROTEIN"/>
    <property type="match status" value="1"/>
</dbReference>
<feature type="domain" description="C2H2-type" evidence="10">
    <location>
        <begin position="166"/>
        <end position="193"/>
    </location>
</feature>
<evidence type="ECO:0000313" key="11">
    <source>
        <dbReference type="EMBL" id="KAF6073405.1"/>
    </source>
</evidence>
<dbReference type="SMART" id="SM00355">
    <property type="entry name" value="ZnF_C2H2"/>
    <property type="match status" value="5"/>
</dbReference>
<evidence type="ECO:0000313" key="12">
    <source>
        <dbReference type="Proteomes" id="UP000664940"/>
    </source>
</evidence>
<dbReference type="PROSITE" id="PS50157">
    <property type="entry name" value="ZINC_FINGER_C2H2_2"/>
    <property type="match status" value="6"/>
</dbReference>
<evidence type="ECO:0000256" key="2">
    <source>
        <dbReference type="ARBA" id="ARBA00022723"/>
    </source>
</evidence>
<feature type="domain" description="C2H2-type" evidence="10">
    <location>
        <begin position="246"/>
        <end position="273"/>
    </location>
</feature>
<keyword evidence="6" id="KW-0238">DNA-binding</keyword>
<feature type="compositionally biased region" description="Basic residues" evidence="9">
    <location>
        <begin position="73"/>
        <end position="85"/>
    </location>
</feature>